<evidence type="ECO:0000256" key="9">
    <source>
        <dbReference type="RuleBase" id="RU361166"/>
    </source>
</evidence>
<dbReference type="OrthoDB" id="10257085at2759"/>
<dbReference type="InterPro" id="IPR008965">
    <property type="entry name" value="CBM2/CBM3_carb-bd_dom_sf"/>
</dbReference>
<dbReference type="SUPFAM" id="SSF49384">
    <property type="entry name" value="Carbohydrate-binding domain"/>
    <property type="match status" value="1"/>
</dbReference>
<organism evidence="11 12">
    <name type="scientific">Bugula neritina</name>
    <name type="common">Brown bryozoan</name>
    <name type="synonym">Sertularia neritina</name>
    <dbReference type="NCBI Taxonomy" id="10212"/>
    <lineage>
        <taxon>Eukaryota</taxon>
        <taxon>Metazoa</taxon>
        <taxon>Spiralia</taxon>
        <taxon>Lophotrochozoa</taxon>
        <taxon>Bryozoa</taxon>
        <taxon>Gymnolaemata</taxon>
        <taxon>Cheilostomatida</taxon>
        <taxon>Flustrina</taxon>
        <taxon>Buguloidea</taxon>
        <taxon>Bugulidae</taxon>
        <taxon>Bugula</taxon>
    </lineage>
</organism>
<keyword evidence="7 8" id="KW-0624">Polysaccharide degradation</keyword>
<dbReference type="EC" id="3.2.1.4" evidence="9"/>
<accession>A0A7J7J543</accession>
<protein>
    <recommendedName>
        <fullName evidence="9">Endoglucanase</fullName>
        <ecNumber evidence="9">3.2.1.4</ecNumber>
    </recommendedName>
</protein>
<dbReference type="SUPFAM" id="SSF48208">
    <property type="entry name" value="Six-hairpin glycosidases"/>
    <property type="match status" value="1"/>
</dbReference>
<dbReference type="InterPro" id="IPR008928">
    <property type="entry name" value="6-hairpin_glycosidase_sf"/>
</dbReference>
<dbReference type="GO" id="GO:0030247">
    <property type="term" value="F:polysaccharide binding"/>
    <property type="evidence" value="ECO:0007669"/>
    <property type="project" value="InterPro"/>
</dbReference>
<keyword evidence="6 8" id="KW-0326">Glycosidase</keyword>
<sequence length="609" mass="67559">MRCLGSAASGVWITWHTCIYKQRVRNRSSPLRIHVRRDHESFSRLSLILLLAAATTNACTRLSRVVKPWTGGFQGEFSLPVSQGISTWSARLEFEHGVNKLEIWTAQATKENDKTFILKPTTWNGNVGAGQTLKMEFVVHYSDGSATSTNPCLTFFPGQASPACKACCTRKQCKIETPGAKYNYDEALYKALLFYEAQRSGKLPADKLIDWRGDSELNDGKDVGRDLTGGWHDAGDHVKFGLPMASSATMLLYGLEFIKDGYEFAGQYGMGLRQVRWALEYFRKCYVDKDRFYAQVADGDADHSWWGRPEDNYQHRPTFTIGGDKPKGGADIMGETAAAMAAGYVVFKDVDAGFANGLLSDAKQLYNLGKKNPGTANSIIPKLHKFYNSDAWEDEMAHAAAWLAYAVGSDSGEYQGYLGDAKNYFKGGEVPWSLSWSEKRPAVAFMLYKLTGGQYKSDIENFLKEWLPGGSLPRTPKVWFGETNGVLTDMLPMLPCLPFSLQRMVSILNNTMTLLQLRVGFGHNYPQRAHHKAASCPWKPAPCGWNEYNSWSPNPHVLDGALVGGPGELSGNFVDDRSKFEFTEVATDYNAGFTSALAGMKYFAARPAS</sequence>
<dbReference type="Pfam" id="PF00759">
    <property type="entry name" value="Glyco_hydro_9"/>
    <property type="match status" value="2"/>
</dbReference>
<dbReference type="Gene3D" id="1.50.10.10">
    <property type="match status" value="1"/>
</dbReference>
<gene>
    <name evidence="11" type="ORF">EB796_020892</name>
</gene>
<feature type="active site" evidence="8">
    <location>
        <position position="584"/>
    </location>
</feature>
<comment type="similarity">
    <text evidence="2 8 9">Belongs to the glycosyl hydrolase 9 (cellulase E) family.</text>
</comment>
<proteinExistence type="inferred from homology"/>
<evidence type="ECO:0000259" key="10">
    <source>
        <dbReference type="SMART" id="SM00637"/>
    </source>
</evidence>
<evidence type="ECO:0000256" key="5">
    <source>
        <dbReference type="ARBA" id="ARBA00023277"/>
    </source>
</evidence>
<dbReference type="PROSITE" id="PS00698">
    <property type="entry name" value="GH9_3"/>
    <property type="match status" value="1"/>
</dbReference>
<evidence type="ECO:0000256" key="8">
    <source>
        <dbReference type="PROSITE-ProRule" id="PRU10060"/>
    </source>
</evidence>
<evidence type="ECO:0000313" key="11">
    <source>
        <dbReference type="EMBL" id="KAF6020791.1"/>
    </source>
</evidence>
<dbReference type="PANTHER" id="PTHR22298">
    <property type="entry name" value="ENDO-1,4-BETA-GLUCANASE"/>
    <property type="match status" value="1"/>
</dbReference>
<dbReference type="GO" id="GO:0008810">
    <property type="term" value="F:cellulase activity"/>
    <property type="evidence" value="ECO:0007669"/>
    <property type="project" value="UniProtKB-EC"/>
</dbReference>
<dbReference type="GO" id="GO:0030245">
    <property type="term" value="P:cellulose catabolic process"/>
    <property type="evidence" value="ECO:0007669"/>
    <property type="project" value="UniProtKB-KW"/>
</dbReference>
<evidence type="ECO:0000313" key="12">
    <source>
        <dbReference type="Proteomes" id="UP000593567"/>
    </source>
</evidence>
<dbReference type="AlphaFoldDB" id="A0A7J7J543"/>
<dbReference type="Pfam" id="PF00553">
    <property type="entry name" value="CBM_2"/>
    <property type="match status" value="1"/>
</dbReference>
<evidence type="ECO:0000256" key="6">
    <source>
        <dbReference type="ARBA" id="ARBA00023295"/>
    </source>
</evidence>
<comment type="caution">
    <text evidence="11">The sequence shown here is derived from an EMBL/GenBank/DDBJ whole genome shotgun (WGS) entry which is preliminary data.</text>
</comment>
<evidence type="ECO:0000256" key="7">
    <source>
        <dbReference type="ARBA" id="ARBA00023326"/>
    </source>
</evidence>
<evidence type="ECO:0000256" key="2">
    <source>
        <dbReference type="ARBA" id="ARBA00007072"/>
    </source>
</evidence>
<name>A0A7J7J543_BUGNE</name>
<dbReference type="SMART" id="SM00637">
    <property type="entry name" value="CBD_II"/>
    <property type="match status" value="1"/>
</dbReference>
<dbReference type="Gene3D" id="2.60.40.290">
    <property type="match status" value="1"/>
</dbReference>
<evidence type="ECO:0000256" key="3">
    <source>
        <dbReference type="ARBA" id="ARBA00022801"/>
    </source>
</evidence>
<keyword evidence="12" id="KW-1185">Reference proteome</keyword>
<dbReference type="InterPro" id="IPR012291">
    <property type="entry name" value="CBM2_carb-bd_dom_sf"/>
</dbReference>
<evidence type="ECO:0000256" key="4">
    <source>
        <dbReference type="ARBA" id="ARBA00023001"/>
    </source>
</evidence>
<feature type="domain" description="CBM2" evidence="10">
    <location>
        <begin position="59"/>
        <end position="152"/>
    </location>
</feature>
<comment type="catalytic activity">
    <reaction evidence="1 9">
        <text>Endohydrolysis of (1-&gt;4)-beta-D-glucosidic linkages in cellulose, lichenin and cereal beta-D-glucans.</text>
        <dbReference type="EC" id="3.2.1.4"/>
    </reaction>
</comment>
<evidence type="ECO:0000256" key="1">
    <source>
        <dbReference type="ARBA" id="ARBA00000966"/>
    </source>
</evidence>
<dbReference type="InterPro" id="IPR001919">
    <property type="entry name" value="CBD2"/>
</dbReference>
<feature type="active site" evidence="8">
    <location>
        <position position="575"/>
    </location>
</feature>
<dbReference type="EMBL" id="VXIV02003145">
    <property type="protein sequence ID" value="KAF6020791.1"/>
    <property type="molecule type" value="Genomic_DNA"/>
</dbReference>
<dbReference type="InterPro" id="IPR001701">
    <property type="entry name" value="Glyco_hydro_9"/>
</dbReference>
<reference evidence="11" key="1">
    <citation type="submission" date="2020-06" db="EMBL/GenBank/DDBJ databases">
        <title>Draft genome of Bugula neritina, a colonial animal packing powerful symbionts and potential medicines.</title>
        <authorList>
            <person name="Rayko M."/>
        </authorList>
    </citation>
    <scope>NUCLEOTIDE SEQUENCE [LARGE SCALE GENOMIC DNA]</scope>
    <source>
        <strain evidence="11">Kwan_BN1</strain>
    </source>
</reference>
<keyword evidence="5 8" id="KW-0119">Carbohydrate metabolism</keyword>
<dbReference type="InterPro" id="IPR033126">
    <property type="entry name" value="Glyco_hydro_9_Asp/Glu_AS"/>
</dbReference>
<dbReference type="InterPro" id="IPR012341">
    <property type="entry name" value="6hp_glycosidase-like_sf"/>
</dbReference>
<keyword evidence="3 8" id="KW-0378">Hydrolase</keyword>
<keyword evidence="4 9" id="KW-0136">Cellulose degradation</keyword>
<dbReference type="Proteomes" id="UP000593567">
    <property type="component" value="Unassembled WGS sequence"/>
</dbReference>